<dbReference type="Pfam" id="PF26640">
    <property type="entry name" value="DUF8212"/>
    <property type="match status" value="1"/>
</dbReference>
<dbReference type="Pfam" id="PF06985">
    <property type="entry name" value="HET"/>
    <property type="match status" value="1"/>
</dbReference>
<dbReference type="OrthoDB" id="674604at2759"/>
<dbReference type="InterPro" id="IPR058525">
    <property type="entry name" value="DUF8212"/>
</dbReference>
<protein>
    <submittedName>
        <fullName evidence="4">Uncharacterized protein</fullName>
    </submittedName>
</protein>
<proteinExistence type="predicted"/>
<dbReference type="STRING" id="37992.A0A4Z0YZ94"/>
<gene>
    <name evidence="4" type="ORF">E0Z10_g3961</name>
</gene>
<feature type="domain" description="DUF8212" evidence="3">
    <location>
        <begin position="292"/>
        <end position="338"/>
    </location>
</feature>
<organism evidence="4 5">
    <name type="scientific">Xylaria hypoxylon</name>
    <dbReference type="NCBI Taxonomy" id="37992"/>
    <lineage>
        <taxon>Eukaryota</taxon>
        <taxon>Fungi</taxon>
        <taxon>Dikarya</taxon>
        <taxon>Ascomycota</taxon>
        <taxon>Pezizomycotina</taxon>
        <taxon>Sordariomycetes</taxon>
        <taxon>Xylariomycetidae</taxon>
        <taxon>Xylariales</taxon>
        <taxon>Xylariaceae</taxon>
        <taxon>Xylaria</taxon>
    </lineage>
</organism>
<evidence type="ECO:0000256" key="1">
    <source>
        <dbReference type="SAM" id="MobiDB-lite"/>
    </source>
</evidence>
<reference evidence="4 5" key="1">
    <citation type="submission" date="2019-03" db="EMBL/GenBank/DDBJ databases">
        <title>Draft genome sequence of Xylaria hypoxylon DSM 108379, a ubiquitous saprotrophic-parasitic fungi on hardwood.</title>
        <authorList>
            <person name="Buettner E."/>
            <person name="Leonhardt S."/>
            <person name="Gebauer A.M."/>
            <person name="Liers C."/>
            <person name="Hofrichter M."/>
            <person name="Kellner H."/>
        </authorList>
    </citation>
    <scope>NUCLEOTIDE SEQUENCE [LARGE SCALE GENOMIC DNA]</scope>
    <source>
        <strain evidence="4 5">DSM 108379</strain>
    </source>
</reference>
<keyword evidence="5" id="KW-1185">Reference proteome</keyword>
<evidence type="ECO:0000259" key="3">
    <source>
        <dbReference type="Pfam" id="PF26640"/>
    </source>
</evidence>
<feature type="domain" description="Heterokaryon incompatibility" evidence="2">
    <location>
        <begin position="53"/>
        <end position="172"/>
    </location>
</feature>
<evidence type="ECO:0000313" key="5">
    <source>
        <dbReference type="Proteomes" id="UP000297716"/>
    </source>
</evidence>
<evidence type="ECO:0000313" key="4">
    <source>
        <dbReference type="EMBL" id="TGJ84801.1"/>
    </source>
</evidence>
<accession>A0A4Z0YZ94</accession>
<feature type="region of interest" description="Disordered" evidence="1">
    <location>
        <begin position="24"/>
        <end position="50"/>
    </location>
</feature>
<dbReference type="PANTHER" id="PTHR10622">
    <property type="entry name" value="HET DOMAIN-CONTAINING PROTEIN"/>
    <property type="match status" value="1"/>
</dbReference>
<feature type="compositionally biased region" description="Acidic residues" evidence="1">
    <location>
        <begin position="24"/>
        <end position="35"/>
    </location>
</feature>
<dbReference type="Proteomes" id="UP000297716">
    <property type="component" value="Unassembled WGS sequence"/>
</dbReference>
<comment type="caution">
    <text evidence="4">The sequence shown here is derived from an EMBL/GenBank/DDBJ whole genome shotgun (WGS) entry which is preliminary data.</text>
</comment>
<name>A0A4Z0YZ94_9PEZI</name>
<dbReference type="AlphaFoldDB" id="A0A4Z0YZ94"/>
<dbReference type="EMBL" id="SKBN01000059">
    <property type="protein sequence ID" value="TGJ84801.1"/>
    <property type="molecule type" value="Genomic_DNA"/>
</dbReference>
<sequence length="665" mass="75530">MRLIDAKKVVNEFKIEFKTPLDEENEDIESNEVSEDNGHEGGNNIGNDSKPKYAILSHTWGWQDEKTGKWAHKVDEVTYDERRNFSNPFDESLHPDKQIAYKKIYYACRRALDRGCNYVWIDSCCIDKSNSAELTESINSMFRWYSEADVCLVYLVDSCGQATIPKMDYTDPCPRLYTKNSTPCRWFSRCWTLQELLASKKSEFYDSEWDLIYTLQNHPGPFNGAVEKMISDITNVDIRALLGRVPLHNYSVEAKMSWAASRKSARPEDIAYSLLGIFDIYMPLIYGEGAARAFQRLQLEIMKLTPDLSLFAWHTGEAQLEEQLCNALADSPSQFRFRRRICRSIAGSHYNMTNKGIRMTSVIHRVKKSGGERYFLCLEDQQGSSHAIGIFLRKIGYNVFQRIGGSLAQIENLRQHPSTHRSSFYITSSQQHIPTPRKPNAKSIHVPLEYHVIDVVPEACWDCENRVLMGNIPCSDGARALKLAIRFSEGLFHMTLIFGSSIVKVFENSTDTIVSHKIFTRAHRREFMNYGDLVTKIPEIGSQGISFGIAETLRLSVTASRQNRPHFQFLVKFVRSPEISKVGSMLELSVDATGLGDGSMNNSQVTTDEILPSTETDDYEWAGVSALLESALEDTSSEIDLSLPTSIDETGSYDIWPWAVLQDPH</sequence>
<dbReference type="PANTHER" id="PTHR10622:SF12">
    <property type="entry name" value="HET DOMAIN-CONTAINING PROTEIN"/>
    <property type="match status" value="1"/>
</dbReference>
<dbReference type="InterPro" id="IPR010730">
    <property type="entry name" value="HET"/>
</dbReference>
<evidence type="ECO:0000259" key="2">
    <source>
        <dbReference type="Pfam" id="PF06985"/>
    </source>
</evidence>